<gene>
    <name evidence="2" type="ORF">ARB_01377</name>
</gene>
<dbReference type="Proteomes" id="UP000008866">
    <property type="component" value="Unassembled WGS sequence"/>
</dbReference>
<evidence type="ECO:0000313" key="3">
    <source>
        <dbReference type="Proteomes" id="UP000008866"/>
    </source>
</evidence>
<dbReference type="STRING" id="663331.D4AYV8"/>
<dbReference type="EMBL" id="ABSU01000019">
    <property type="protein sequence ID" value="EFE31778.1"/>
    <property type="molecule type" value="Genomic_DNA"/>
</dbReference>
<evidence type="ECO:0000256" key="1">
    <source>
        <dbReference type="SAM" id="Phobius"/>
    </source>
</evidence>
<protein>
    <submittedName>
        <fullName evidence="2">Uncharacterized protein</fullName>
    </submittedName>
</protein>
<dbReference type="GeneID" id="9520067"/>
<comment type="caution">
    <text evidence="2">The sequence shown here is derived from an EMBL/GenBank/DDBJ whole genome shotgun (WGS) entry which is preliminary data.</text>
</comment>
<name>D4AYV8_ARTBC</name>
<dbReference type="eggNOG" id="ENOG502QWBF">
    <property type="taxonomic scope" value="Eukaryota"/>
</dbReference>
<dbReference type="AlphaFoldDB" id="D4AYV8"/>
<keyword evidence="1" id="KW-0812">Transmembrane</keyword>
<keyword evidence="3" id="KW-1185">Reference proteome</keyword>
<accession>D4AYV8</accession>
<evidence type="ECO:0000313" key="2">
    <source>
        <dbReference type="EMBL" id="EFE31778.1"/>
    </source>
</evidence>
<keyword evidence="1" id="KW-0472">Membrane</keyword>
<sequence>MDDAELDLMNTEQDDPLLQTDEEEVVESMSDSGEPVTVRRKINQTKFIVICIAVLFVLDFAAFFDLIPQTRIFELIVCRNYFDIHHPDRFPYPQDIPESECKTNAVQSQVAYIQAIGASFDALPSTKAAPIFIYFRTTADM</sequence>
<dbReference type="KEGG" id="abe:ARB_01377"/>
<feature type="transmembrane region" description="Helical" evidence="1">
    <location>
        <begin position="47"/>
        <end position="67"/>
    </location>
</feature>
<dbReference type="HOGENOM" id="CLU_1824837_0_0_1"/>
<organism evidence="2 3">
    <name type="scientific">Arthroderma benhamiae (strain ATCC MYA-4681 / CBS 112371)</name>
    <name type="common">Trichophyton mentagrophytes</name>
    <dbReference type="NCBI Taxonomy" id="663331"/>
    <lineage>
        <taxon>Eukaryota</taxon>
        <taxon>Fungi</taxon>
        <taxon>Dikarya</taxon>
        <taxon>Ascomycota</taxon>
        <taxon>Pezizomycotina</taxon>
        <taxon>Eurotiomycetes</taxon>
        <taxon>Eurotiomycetidae</taxon>
        <taxon>Onygenales</taxon>
        <taxon>Arthrodermataceae</taxon>
        <taxon>Trichophyton</taxon>
    </lineage>
</organism>
<dbReference type="RefSeq" id="XP_003012418.1">
    <property type="nucleotide sequence ID" value="XM_003012372.1"/>
</dbReference>
<keyword evidence="1" id="KW-1133">Transmembrane helix</keyword>
<reference evidence="3" key="1">
    <citation type="journal article" date="2011" name="Genome Biol.">
        <title>Comparative and functional genomics provide insights into the pathogenicity of dermatophytic fungi.</title>
        <authorList>
            <person name="Burmester A."/>
            <person name="Shelest E."/>
            <person name="Gloeckner G."/>
            <person name="Heddergott C."/>
            <person name="Schindler S."/>
            <person name="Staib P."/>
            <person name="Heidel A."/>
            <person name="Felder M."/>
            <person name="Petzold A."/>
            <person name="Szafranski K."/>
            <person name="Feuermann M."/>
            <person name="Pedruzzi I."/>
            <person name="Priebe S."/>
            <person name="Groth M."/>
            <person name="Winkler R."/>
            <person name="Li W."/>
            <person name="Kniemeyer O."/>
            <person name="Schroeckh V."/>
            <person name="Hertweck C."/>
            <person name="Hube B."/>
            <person name="White T.C."/>
            <person name="Platzer M."/>
            <person name="Guthke R."/>
            <person name="Heitman J."/>
            <person name="Woestemeyer J."/>
            <person name="Zipfel P.F."/>
            <person name="Monod M."/>
            <person name="Brakhage A.A."/>
        </authorList>
    </citation>
    <scope>NUCLEOTIDE SEQUENCE [LARGE SCALE GENOMIC DNA]</scope>
    <source>
        <strain evidence="3">ATCC MYA-4681 / CBS 112371</strain>
    </source>
</reference>
<proteinExistence type="predicted"/>